<feature type="region of interest" description="Disordered" evidence="1">
    <location>
        <begin position="1"/>
        <end position="169"/>
    </location>
</feature>
<evidence type="ECO:0000256" key="1">
    <source>
        <dbReference type="SAM" id="MobiDB-lite"/>
    </source>
</evidence>
<accession>A0ABS8PKD1</accession>
<reference evidence="2 3" key="1">
    <citation type="submission" date="2021-11" db="EMBL/GenBank/DDBJ databases">
        <title>Draft genome sequence of Actinomycetospora sp. SF1 isolated from the rhizosphere soil.</title>
        <authorList>
            <person name="Duangmal K."/>
            <person name="Chantavorakit T."/>
        </authorList>
    </citation>
    <scope>NUCLEOTIDE SEQUENCE [LARGE SCALE GENOMIC DNA]</scope>
    <source>
        <strain evidence="2 3">TBRC 5722</strain>
    </source>
</reference>
<gene>
    <name evidence="2" type="ORF">LQ327_29115</name>
</gene>
<dbReference type="Proteomes" id="UP001199469">
    <property type="component" value="Unassembled WGS sequence"/>
</dbReference>
<feature type="compositionally biased region" description="Low complexity" evidence="1">
    <location>
        <begin position="10"/>
        <end position="21"/>
    </location>
</feature>
<feature type="compositionally biased region" description="Low complexity" evidence="1">
    <location>
        <begin position="117"/>
        <end position="133"/>
    </location>
</feature>
<organism evidence="2 3">
    <name type="scientific">Actinomycetospora endophytica</name>
    <dbReference type="NCBI Taxonomy" id="2291215"/>
    <lineage>
        <taxon>Bacteria</taxon>
        <taxon>Bacillati</taxon>
        <taxon>Actinomycetota</taxon>
        <taxon>Actinomycetes</taxon>
        <taxon>Pseudonocardiales</taxon>
        <taxon>Pseudonocardiaceae</taxon>
        <taxon>Actinomycetospora</taxon>
    </lineage>
</organism>
<evidence type="ECO:0000313" key="3">
    <source>
        <dbReference type="Proteomes" id="UP001199469"/>
    </source>
</evidence>
<protein>
    <submittedName>
        <fullName evidence="2">Uncharacterized protein</fullName>
    </submittedName>
</protein>
<keyword evidence="3" id="KW-1185">Reference proteome</keyword>
<dbReference type="RefSeq" id="WP_230739492.1">
    <property type="nucleotide sequence ID" value="NZ_JAJNDB010000008.1"/>
</dbReference>
<dbReference type="EMBL" id="JAJNDB010000008">
    <property type="protein sequence ID" value="MCD2197439.1"/>
    <property type="molecule type" value="Genomic_DNA"/>
</dbReference>
<feature type="compositionally biased region" description="Polar residues" evidence="1">
    <location>
        <begin position="38"/>
        <end position="55"/>
    </location>
</feature>
<proteinExistence type="predicted"/>
<feature type="compositionally biased region" description="Pro residues" evidence="1">
    <location>
        <begin position="144"/>
        <end position="162"/>
    </location>
</feature>
<comment type="caution">
    <text evidence="2">The sequence shown here is derived from an EMBL/GenBank/DDBJ whole genome shotgun (WGS) entry which is preliminary data.</text>
</comment>
<sequence>MVEPSNAWDRAQQAIARAQQRNGTVVTPDNAESPFDASKTQMIPTPGYQNGSMNTHGRQPGRPPSPRPPADGRRPGPGQDPHRRGSHGRPNPSEPETTPVEVSDPTLMRPLSPVEPPTVRTAATRPRTAPFPAQGGSPAARPATPRPDSSPGPGPDDTPTTPPVGIRVPWWKRLFGLG</sequence>
<evidence type="ECO:0000313" key="2">
    <source>
        <dbReference type="EMBL" id="MCD2197439.1"/>
    </source>
</evidence>
<name>A0ABS8PKD1_9PSEU</name>